<keyword evidence="2" id="KW-0449">Lipoprotein</keyword>
<keyword evidence="3" id="KW-1185">Reference proteome</keyword>
<dbReference type="Pfam" id="PF12771">
    <property type="entry name" value="SusD-like_2"/>
    <property type="match status" value="1"/>
</dbReference>
<feature type="chain" id="PRO_5047020941" evidence="1">
    <location>
        <begin position="22"/>
        <end position="504"/>
    </location>
</feature>
<evidence type="ECO:0000313" key="2">
    <source>
        <dbReference type="EMBL" id="MDN5212734.1"/>
    </source>
</evidence>
<reference evidence="2" key="1">
    <citation type="submission" date="2023-06" db="EMBL/GenBank/DDBJ databases">
        <title>Genomic of Agaribacillus aureum.</title>
        <authorList>
            <person name="Wang G."/>
        </authorList>
    </citation>
    <scope>NUCLEOTIDE SEQUENCE</scope>
    <source>
        <strain evidence="2">BMA12</strain>
    </source>
</reference>
<comment type="caution">
    <text evidence="2">The sequence shown here is derived from an EMBL/GenBank/DDBJ whole genome shotgun (WGS) entry which is preliminary data.</text>
</comment>
<keyword evidence="1" id="KW-0732">Signal</keyword>
<evidence type="ECO:0000256" key="1">
    <source>
        <dbReference type="SAM" id="SignalP"/>
    </source>
</evidence>
<organism evidence="2 3">
    <name type="scientific">Agaribacillus aureus</name>
    <dbReference type="NCBI Taxonomy" id="3051825"/>
    <lineage>
        <taxon>Bacteria</taxon>
        <taxon>Pseudomonadati</taxon>
        <taxon>Bacteroidota</taxon>
        <taxon>Cytophagia</taxon>
        <taxon>Cytophagales</taxon>
        <taxon>Splendidivirgaceae</taxon>
        <taxon>Agaribacillus</taxon>
    </lineage>
</organism>
<dbReference type="EMBL" id="JAUJEB010000001">
    <property type="protein sequence ID" value="MDN5212734.1"/>
    <property type="molecule type" value="Genomic_DNA"/>
</dbReference>
<evidence type="ECO:0000313" key="3">
    <source>
        <dbReference type="Proteomes" id="UP001172083"/>
    </source>
</evidence>
<name>A0ABT8L4S7_9BACT</name>
<accession>A0ABT8L4S7</accession>
<feature type="signal peptide" evidence="1">
    <location>
        <begin position="1"/>
        <end position="21"/>
    </location>
</feature>
<dbReference type="InterPro" id="IPR011990">
    <property type="entry name" value="TPR-like_helical_dom_sf"/>
</dbReference>
<protein>
    <submittedName>
        <fullName evidence="2">SusD/RagB family nutrient-binding outer membrane lipoprotein</fullName>
    </submittedName>
</protein>
<proteinExistence type="predicted"/>
<dbReference type="RefSeq" id="WP_346758051.1">
    <property type="nucleotide sequence ID" value="NZ_JAUJEB010000001.1"/>
</dbReference>
<dbReference type="Gene3D" id="1.25.40.390">
    <property type="match status" value="1"/>
</dbReference>
<dbReference type="Proteomes" id="UP001172083">
    <property type="component" value="Unassembled WGS sequence"/>
</dbReference>
<sequence length="504" mass="56682">MKKFINIKLFFVVLIALGVVSSCDDGFDELNLDPDAVTSVTPGQLLSKALISSSRVDMEPRTNYFHAFMQYGFSGFWSGTNYNISDGIVSRYFNGMYTSPIKNIVFLIEEFKEDTVAVNTVAAARIWKAFLFQKVTDVYGDIPYFESGRSLETRDFTPTYDSQEAIYADLIKELREAKAAFNPDKDGVRGDQFYSGDIEKWQKLANSLLLRIGMRILKVDATQAQSLINEALSGVGVMANNDDMPILRHTDNEPNAFEFTLGDQHFFVHKTLVNHMKVKGDPRLNIYAAVHNEARGQVISTDTTEYIGWSFDVDDPDETARVTFSIYRNQETPFFHFNYAQVEFLLAEAAVRGLIGDDPAAHYEAGIRAHMESLSRLPTSPTVTAQEISDYLMANPLDDPGDPSDDTEEAQINKIATEFWVSAFLFDADEAWNNWKRTGFPDLTPNPNTLDQAVNSDSPGRIPRKLPYPQAEFVSNADNVRAVLPNYGNANDFNTAARVWWDVD</sequence>
<dbReference type="PROSITE" id="PS51257">
    <property type="entry name" value="PROKAR_LIPOPROTEIN"/>
    <property type="match status" value="1"/>
</dbReference>
<dbReference type="InterPro" id="IPR041662">
    <property type="entry name" value="SusD-like_2"/>
</dbReference>
<gene>
    <name evidence="2" type="ORF">QQ020_11780</name>
</gene>
<dbReference type="SUPFAM" id="SSF48452">
    <property type="entry name" value="TPR-like"/>
    <property type="match status" value="1"/>
</dbReference>